<reference evidence="3 4" key="1">
    <citation type="submission" date="2015-01" db="EMBL/GenBank/DDBJ databases">
        <title>The Genome Sequence of Exophiala spinifera CBS89968.</title>
        <authorList>
            <consortium name="The Broad Institute Genomics Platform"/>
            <person name="Cuomo C."/>
            <person name="de Hoog S."/>
            <person name="Gorbushina A."/>
            <person name="Stielow B."/>
            <person name="Teixiera M."/>
            <person name="Abouelleil A."/>
            <person name="Chapman S.B."/>
            <person name="Priest M."/>
            <person name="Young S.K."/>
            <person name="Wortman J."/>
            <person name="Nusbaum C."/>
            <person name="Birren B."/>
        </authorList>
    </citation>
    <scope>NUCLEOTIDE SEQUENCE [LARGE SCALE GENOMIC DNA]</scope>
    <source>
        <strain evidence="3 4">CBS 89968</strain>
    </source>
</reference>
<evidence type="ECO:0000256" key="2">
    <source>
        <dbReference type="SAM" id="Phobius"/>
    </source>
</evidence>
<evidence type="ECO:0000313" key="3">
    <source>
        <dbReference type="EMBL" id="KIW18938.1"/>
    </source>
</evidence>
<protein>
    <submittedName>
        <fullName evidence="3">Uncharacterized protein</fullName>
    </submittedName>
</protein>
<evidence type="ECO:0000256" key="1">
    <source>
        <dbReference type="SAM" id="MobiDB-lite"/>
    </source>
</evidence>
<keyword evidence="4" id="KW-1185">Reference proteome</keyword>
<dbReference type="GeneID" id="27330310"/>
<dbReference type="EMBL" id="KN847493">
    <property type="protein sequence ID" value="KIW18938.1"/>
    <property type="molecule type" value="Genomic_DNA"/>
</dbReference>
<evidence type="ECO:0000313" key="4">
    <source>
        <dbReference type="Proteomes" id="UP000053328"/>
    </source>
</evidence>
<dbReference type="OrthoDB" id="4152618at2759"/>
<organism evidence="3 4">
    <name type="scientific">Exophiala spinifera</name>
    <dbReference type="NCBI Taxonomy" id="91928"/>
    <lineage>
        <taxon>Eukaryota</taxon>
        <taxon>Fungi</taxon>
        <taxon>Dikarya</taxon>
        <taxon>Ascomycota</taxon>
        <taxon>Pezizomycotina</taxon>
        <taxon>Eurotiomycetes</taxon>
        <taxon>Chaetothyriomycetidae</taxon>
        <taxon>Chaetothyriales</taxon>
        <taxon>Herpotrichiellaceae</taxon>
        <taxon>Exophiala</taxon>
    </lineage>
</organism>
<keyword evidence="2" id="KW-0812">Transmembrane</keyword>
<dbReference type="VEuPathDB" id="FungiDB:PV08_03227"/>
<feature type="region of interest" description="Disordered" evidence="1">
    <location>
        <begin position="542"/>
        <end position="652"/>
    </location>
</feature>
<feature type="transmembrane region" description="Helical" evidence="2">
    <location>
        <begin position="1020"/>
        <end position="1038"/>
    </location>
</feature>
<feature type="compositionally biased region" description="Basic residues" evidence="1">
    <location>
        <begin position="567"/>
        <end position="583"/>
    </location>
</feature>
<feature type="transmembrane region" description="Helical" evidence="2">
    <location>
        <begin position="1076"/>
        <end position="1096"/>
    </location>
</feature>
<sequence length="1097" mass="119812">MSWKLAELRWRHDVGLQESGWERHNGKSLESLDSQAAEAISKRPERQRSHTTPWSQLGGEGLQKACDGQLSLSLSPEPTERVQSYPETLGLCRDPPVTSRTPLLTPPQLLLSTVVSAERMCDESCHPRSGSSPEAPRHSLCQTKIEEYPPQIDKFQGDSCPPRGPTAESRSTSGMGDGGGRTSSHSSDVYPETRAADHSLNSSHQRGSADTSSIIVNDHETLLPQVQNLESYIFDNHRLDISKISASRSFGLHLDISPSENEQGPTVTSSVDSSEYTSFPACFRRPSSESRHHSDSCLLEKYICEDSEISSSCHSQTMRTLYPDLRSAHAQIQGHRVASQSQTTSSALEPRFPFSRSNSSSDDDDDFTKVWPFPDANIPLRDLTCHRVKSALGVLHVGDQDHLESSAILETVADNTTRKLHGRLSYTVDDIISHYVDPATGFLKRCGSGTNEFYPTTLGLSRPAQAEQGNAKTVEITRTTMGELVDDPVSGPPDGENPGSVLNLSARLEAQEVDDYEWETLPESSRSGFLNPSGIRFRLAKKDTGDAARTSTISRKSPATPWDPLPNKHRQLRGHPGLNRKRLFRTDQSHIFSDQSGGANRGASAGHTGIRKVRRKSRPEPAESSMRRLQPLQVLNLAPTPNDSLASSQVTVQASSEDFTPLPSAPNFSPPRSALLYSKAIDRALPSSSLLPKHSKGHSWSTIPLSSGMNISTNGGPVPHGDRIVSDTISCTAGLNHRSTSRKSSRLIVSERDRPTISGLIDLIADAIDTNEASEGSGRPIGHVKIETLEQHVHSSFDGNAPPHDSFVRDIDCVNDVDASHFIRDSQRLRSSHFPKGNNANSGLKRPEIRKAGSSLADCSSGTLQPLHSDKRNCHAFLGSPPNAEDTLRSTNLSNATKNTYASSSLANYTFSSRFTDIIPSSSESSAELKAHGPFRDVLIDMEHCPTFPLTPAQLSITRLNGVNRIPFERIQLIERGVWLEKAWCFVHGRAEFSHTLAIKKMAPIVSLDAVEAQRDAGRFLLLTLVVTYMVGGFVLAHDMGKEGSLSSSTMAVLTGGVVSRIHSRDVRWAQAIEKAGLFVVFCVMVGCVGVLVWAFT</sequence>
<name>A0A0D2BJ55_9EURO</name>
<feature type="region of interest" description="Disordered" evidence="1">
    <location>
        <begin position="334"/>
        <end position="366"/>
    </location>
</feature>
<accession>A0A0D2BJ55</accession>
<dbReference type="RefSeq" id="XP_016239154.1">
    <property type="nucleotide sequence ID" value="XM_016377584.1"/>
</dbReference>
<feature type="region of interest" description="Disordered" evidence="1">
    <location>
        <begin position="16"/>
        <end position="62"/>
    </location>
</feature>
<dbReference type="Proteomes" id="UP000053328">
    <property type="component" value="Unassembled WGS sequence"/>
</dbReference>
<keyword evidence="2" id="KW-1133">Transmembrane helix</keyword>
<feature type="compositionally biased region" description="Basic and acidic residues" evidence="1">
    <location>
        <begin position="16"/>
        <end position="27"/>
    </location>
</feature>
<dbReference type="HOGENOM" id="CLU_300154_0_0_1"/>
<dbReference type="AlphaFoldDB" id="A0A0D2BJ55"/>
<feature type="compositionally biased region" description="Polar residues" evidence="1">
    <location>
        <begin position="589"/>
        <end position="598"/>
    </location>
</feature>
<feature type="region of interest" description="Disordered" evidence="1">
    <location>
        <begin position="151"/>
        <end position="210"/>
    </location>
</feature>
<feature type="compositionally biased region" description="Polar residues" evidence="1">
    <location>
        <begin position="338"/>
        <end position="347"/>
    </location>
</feature>
<feature type="compositionally biased region" description="Polar residues" evidence="1">
    <location>
        <begin position="639"/>
        <end position="652"/>
    </location>
</feature>
<keyword evidence="2" id="KW-0472">Membrane</keyword>
<gene>
    <name evidence="3" type="ORF">PV08_03227</name>
</gene>
<proteinExistence type="predicted"/>
<feature type="compositionally biased region" description="Polar residues" evidence="1">
    <location>
        <begin position="199"/>
        <end position="210"/>
    </location>
</feature>